<proteinExistence type="predicted"/>
<dbReference type="AlphaFoldDB" id="A0A1M6SRX9"/>
<sequence length="151" mass="18059">MEKEERDYEIMRTYARAWQSEIVMYHLFGIPLWFPVSARQAVFFIIGLSFTFTVSNILPGIKKIIFIGDPILLYIVYPYLIMKFFTQLTLDGKPPHIYFKDQFIYLIQDKKYNMYRPINLEKNIKFDAQIGYRVRKLISKIDLTLLRKGGR</sequence>
<dbReference type="RefSeq" id="WP_073152844.1">
    <property type="nucleotide sequence ID" value="NZ_FRAG01000068.1"/>
</dbReference>
<reference evidence="1 2" key="1">
    <citation type="submission" date="2016-11" db="EMBL/GenBank/DDBJ databases">
        <authorList>
            <person name="Jaros S."/>
            <person name="Januszkiewicz K."/>
            <person name="Wedrychowicz H."/>
        </authorList>
    </citation>
    <scope>NUCLEOTIDE SEQUENCE [LARGE SCALE GENOMIC DNA]</scope>
    <source>
        <strain evidence="1 2">DSM 15212</strain>
    </source>
</reference>
<protein>
    <submittedName>
        <fullName evidence="1">TcpE family protein</fullName>
    </submittedName>
</protein>
<accession>A0A1M6SRX9</accession>
<dbReference type="EMBL" id="FRAG01000068">
    <property type="protein sequence ID" value="SHK47409.1"/>
    <property type="molecule type" value="Genomic_DNA"/>
</dbReference>
<dbReference type="OrthoDB" id="1645356at2"/>
<organism evidence="1 2">
    <name type="scientific">Paramaledivibacter caminithermalis (strain DSM 15212 / CIP 107654 / DViRD3)</name>
    <name type="common">Clostridium caminithermale</name>
    <dbReference type="NCBI Taxonomy" id="1121301"/>
    <lineage>
        <taxon>Bacteria</taxon>
        <taxon>Bacillati</taxon>
        <taxon>Bacillota</taxon>
        <taxon>Clostridia</taxon>
        <taxon>Peptostreptococcales</taxon>
        <taxon>Caminicellaceae</taxon>
        <taxon>Paramaledivibacter</taxon>
    </lineage>
</organism>
<evidence type="ECO:0000313" key="2">
    <source>
        <dbReference type="Proteomes" id="UP000184465"/>
    </source>
</evidence>
<dbReference type="Pfam" id="PF12648">
    <property type="entry name" value="TcpE"/>
    <property type="match status" value="1"/>
</dbReference>
<dbReference type="Proteomes" id="UP000184465">
    <property type="component" value="Unassembled WGS sequence"/>
</dbReference>
<name>A0A1M6SRX9_PARC5</name>
<dbReference type="InterPro" id="IPR025608">
    <property type="entry name" value="TcpE"/>
</dbReference>
<keyword evidence="2" id="KW-1185">Reference proteome</keyword>
<evidence type="ECO:0000313" key="1">
    <source>
        <dbReference type="EMBL" id="SHK47409.1"/>
    </source>
</evidence>
<dbReference type="STRING" id="1121301.SAMN02745912_03412"/>
<gene>
    <name evidence="1" type="ORF">SAMN02745912_03412</name>
</gene>